<dbReference type="FunFam" id="1.25.40.120:FF:000035">
    <property type="entry name" value="Geranylgeranyl transferase type-2 subunit alpha"/>
    <property type="match status" value="1"/>
</dbReference>
<evidence type="ECO:0000256" key="4">
    <source>
        <dbReference type="ARBA" id="ARBA00022602"/>
    </source>
</evidence>
<evidence type="ECO:0000256" key="3">
    <source>
        <dbReference type="ARBA" id="ARBA00014772"/>
    </source>
</evidence>
<keyword evidence="6" id="KW-0677">Repeat</keyword>
<reference evidence="11" key="1">
    <citation type="submission" date="2025-08" db="UniProtKB">
        <authorList>
            <consortium name="RefSeq"/>
        </authorList>
    </citation>
    <scope>IDENTIFICATION</scope>
</reference>
<sequence>MHGRVKVRTTEQQEKIKQLEKQRIAFEFKKEITLVFEKRKNHKWDNELLIITQKLLIKQPDINTLWNIRREAFLNNNWSSNEWKQKLENELFLTEISLKENPKSYCVWFHRTWVIHQLSDPDWKKELKLCNKCLDVDERNFHCWDYRQFIVKKSNLSNEEELQFTTFKILNNFSNYSSWHYRSKLLQKLYPNCGYNSPISDNKLIEELDLVMNATFTDPDDSSSWFYQRWLLDYNKSSIKLWRAILTQTTITVAFHEEVLLNLELFFNNKKIDCKWQSANGKKFSAVWYAIFEKPLSTLHNKVCLKFEENIYKFKQSNLFEWIYKCEILNSNCNNRKLHDQIHNYLMLSKMEPSNKWAKLTSVYFLIIISNMQLTTIYLQKPYLTFYNEIDFSNNSLGYQLYQLYILQECIKLDLSNNNISSLKAFPTLHNLKILLLSENKITNLEEVLDLIRRHSLKQLDLKANPLLNFSLLTKEIKKSSLYLEIIF</sequence>
<dbReference type="Gene3D" id="3.80.10.10">
    <property type="entry name" value="Ribonuclease Inhibitor"/>
    <property type="match status" value="1"/>
</dbReference>
<organism evidence="10 11">
    <name type="scientific">Ceratosolen solmsi marchali</name>
    <dbReference type="NCBI Taxonomy" id="326594"/>
    <lineage>
        <taxon>Eukaryota</taxon>
        <taxon>Metazoa</taxon>
        <taxon>Ecdysozoa</taxon>
        <taxon>Arthropoda</taxon>
        <taxon>Hexapoda</taxon>
        <taxon>Insecta</taxon>
        <taxon>Pterygota</taxon>
        <taxon>Neoptera</taxon>
        <taxon>Endopterygota</taxon>
        <taxon>Hymenoptera</taxon>
        <taxon>Apocrita</taxon>
        <taxon>Proctotrupomorpha</taxon>
        <taxon>Chalcidoidea</taxon>
        <taxon>Agaonidae</taxon>
        <taxon>Agaoninae</taxon>
        <taxon>Ceratosolen</taxon>
    </lineage>
</organism>
<comment type="catalytic activity">
    <reaction evidence="8 9">
        <text>geranylgeranyl diphosphate + L-cysteinyl-[protein] = S-geranylgeranyl-L-cysteinyl-[protein] + diphosphate</text>
        <dbReference type="Rhea" id="RHEA:21240"/>
        <dbReference type="Rhea" id="RHEA-COMP:10131"/>
        <dbReference type="Rhea" id="RHEA-COMP:11537"/>
        <dbReference type="ChEBI" id="CHEBI:29950"/>
        <dbReference type="ChEBI" id="CHEBI:33019"/>
        <dbReference type="ChEBI" id="CHEBI:57533"/>
        <dbReference type="ChEBI" id="CHEBI:86021"/>
        <dbReference type="EC" id="2.5.1.60"/>
    </reaction>
</comment>
<keyword evidence="4 9" id="KW-0637">Prenyltransferase</keyword>
<dbReference type="InterPro" id="IPR002088">
    <property type="entry name" value="Prenyl_trans_a"/>
</dbReference>
<dbReference type="GO" id="GO:0097354">
    <property type="term" value="P:prenylation"/>
    <property type="evidence" value="ECO:0007669"/>
    <property type="project" value="UniProtKB-UniRule"/>
</dbReference>
<dbReference type="SUPFAM" id="SSF52058">
    <property type="entry name" value="L domain-like"/>
    <property type="match status" value="1"/>
</dbReference>
<dbReference type="GO" id="GO:0004663">
    <property type="term" value="F:Rab geranylgeranyltransferase activity"/>
    <property type="evidence" value="ECO:0007669"/>
    <property type="project" value="UniProtKB-UniRule"/>
</dbReference>
<proteinExistence type="inferred from homology"/>
<dbReference type="EC" id="2.5.1.60" evidence="2 9"/>
<dbReference type="Proteomes" id="UP000695007">
    <property type="component" value="Unplaced"/>
</dbReference>
<evidence type="ECO:0000313" key="10">
    <source>
        <dbReference type="Proteomes" id="UP000695007"/>
    </source>
</evidence>
<protein>
    <recommendedName>
        <fullName evidence="3 9">Geranylgeranyl transferase type-2 subunit alpha</fullName>
        <ecNumber evidence="2 9">2.5.1.60</ecNumber>
    </recommendedName>
    <alternativeName>
        <fullName evidence="7 9">Geranylgeranyl transferase type II subunit alpha</fullName>
    </alternativeName>
</protein>
<dbReference type="GeneID" id="105360074"/>
<dbReference type="SUPFAM" id="SSF48439">
    <property type="entry name" value="Protein prenylyltransferase"/>
    <property type="match status" value="1"/>
</dbReference>
<dbReference type="GO" id="GO:0005968">
    <property type="term" value="C:Rab-protein geranylgeranyltransferase complex"/>
    <property type="evidence" value="ECO:0007669"/>
    <property type="project" value="TreeGrafter"/>
</dbReference>
<dbReference type="InterPro" id="IPR001611">
    <property type="entry name" value="Leu-rich_rpt"/>
</dbReference>
<gene>
    <name evidence="11" type="primary">LOC105360074</name>
</gene>
<evidence type="ECO:0000256" key="2">
    <source>
        <dbReference type="ARBA" id="ARBA00012656"/>
    </source>
</evidence>
<evidence type="ECO:0000256" key="7">
    <source>
        <dbReference type="ARBA" id="ARBA00031267"/>
    </source>
</evidence>
<evidence type="ECO:0000256" key="5">
    <source>
        <dbReference type="ARBA" id="ARBA00022679"/>
    </source>
</evidence>
<dbReference type="Gene3D" id="1.25.40.120">
    <property type="entry name" value="Protein prenylyltransferase"/>
    <property type="match status" value="1"/>
</dbReference>
<dbReference type="Pfam" id="PF01239">
    <property type="entry name" value="PPTA"/>
    <property type="match status" value="4"/>
</dbReference>
<dbReference type="RefSeq" id="XP_011495151.1">
    <property type="nucleotide sequence ID" value="XM_011496849.1"/>
</dbReference>
<evidence type="ECO:0000256" key="6">
    <source>
        <dbReference type="ARBA" id="ARBA00022737"/>
    </source>
</evidence>
<dbReference type="CTD" id="5875"/>
<dbReference type="PROSITE" id="PS51450">
    <property type="entry name" value="LRR"/>
    <property type="match status" value="2"/>
</dbReference>
<keyword evidence="5 9" id="KW-0808">Transferase</keyword>
<evidence type="ECO:0000313" key="11">
    <source>
        <dbReference type="RefSeq" id="XP_011495151.1"/>
    </source>
</evidence>
<dbReference type="Gene3D" id="2.60.40.1130">
    <property type="entry name" value="Rab geranylgeranyltransferase alpha-subunit, insert domain"/>
    <property type="match status" value="1"/>
</dbReference>
<keyword evidence="10" id="KW-1185">Reference proteome</keyword>
<dbReference type="PANTHER" id="PTHR11129:SF2">
    <property type="entry name" value="GERANYLGERANYL TRANSFERASE TYPE-2 SUBUNIT ALPHA"/>
    <property type="match status" value="1"/>
</dbReference>
<name>A0AAJ6YC91_9HYME</name>
<accession>A0AAJ6YC91</accession>
<dbReference type="AlphaFoldDB" id="A0AAJ6YC91"/>
<comment type="function">
    <text evidence="9">Catalyzes the transfer of a geranyl-geranyl moiety from geranyl-geranyl pyrophosphate to cysteines occuring in specific C-terminal amino acid sequences.</text>
</comment>
<dbReference type="PROSITE" id="PS51147">
    <property type="entry name" value="PFTA"/>
    <property type="match status" value="4"/>
</dbReference>
<comment type="similarity">
    <text evidence="1 9">Belongs to the protein prenyltransferase subunit alpha family.</text>
</comment>
<evidence type="ECO:0000256" key="8">
    <source>
        <dbReference type="ARBA" id="ARBA00047658"/>
    </source>
</evidence>
<evidence type="ECO:0000256" key="1">
    <source>
        <dbReference type="ARBA" id="ARBA00006734"/>
    </source>
</evidence>
<dbReference type="KEGG" id="csol:105360074"/>
<dbReference type="PANTHER" id="PTHR11129">
    <property type="entry name" value="PROTEIN FARNESYLTRANSFERASE ALPHA SUBUNIT/RAB GERANYLGERANYL TRANSFERASE ALPHA SUBUNIT"/>
    <property type="match status" value="1"/>
</dbReference>
<dbReference type="InterPro" id="IPR032675">
    <property type="entry name" value="LRR_dom_sf"/>
</dbReference>
<evidence type="ECO:0000256" key="9">
    <source>
        <dbReference type="RuleBase" id="RU367120"/>
    </source>
</evidence>